<keyword evidence="1" id="KW-0805">Transcription regulation</keyword>
<keyword evidence="2" id="KW-0238">DNA-binding</keyword>
<dbReference type="InterPro" id="IPR000835">
    <property type="entry name" value="HTH_MarR-typ"/>
</dbReference>
<dbReference type="RefSeq" id="WP_311350410.1">
    <property type="nucleotide sequence ID" value="NZ_JAVRHR010000001.1"/>
</dbReference>
<organism evidence="5 6">
    <name type="scientific">Croceitalea rosinachiae</name>
    <dbReference type="NCBI Taxonomy" id="3075596"/>
    <lineage>
        <taxon>Bacteria</taxon>
        <taxon>Pseudomonadati</taxon>
        <taxon>Bacteroidota</taxon>
        <taxon>Flavobacteriia</taxon>
        <taxon>Flavobacteriales</taxon>
        <taxon>Flavobacteriaceae</taxon>
        <taxon>Croceitalea</taxon>
    </lineage>
</organism>
<evidence type="ECO:0000313" key="6">
    <source>
        <dbReference type="Proteomes" id="UP001255246"/>
    </source>
</evidence>
<dbReference type="SMART" id="SM00347">
    <property type="entry name" value="HTH_MARR"/>
    <property type="match status" value="1"/>
</dbReference>
<gene>
    <name evidence="5" type="ORF">RM706_07490</name>
</gene>
<dbReference type="SUPFAM" id="SSF46785">
    <property type="entry name" value="Winged helix' DNA-binding domain"/>
    <property type="match status" value="1"/>
</dbReference>
<evidence type="ECO:0000259" key="4">
    <source>
        <dbReference type="PROSITE" id="PS50995"/>
    </source>
</evidence>
<comment type="caution">
    <text evidence="5">The sequence shown here is derived from an EMBL/GenBank/DDBJ whole genome shotgun (WGS) entry which is preliminary data.</text>
</comment>
<proteinExistence type="predicted"/>
<dbReference type="InterPro" id="IPR036390">
    <property type="entry name" value="WH_DNA-bd_sf"/>
</dbReference>
<dbReference type="Gene3D" id="1.10.10.10">
    <property type="entry name" value="Winged helix-like DNA-binding domain superfamily/Winged helix DNA-binding domain"/>
    <property type="match status" value="1"/>
</dbReference>
<name>A0ABU3A9J2_9FLAO</name>
<evidence type="ECO:0000256" key="1">
    <source>
        <dbReference type="ARBA" id="ARBA00023015"/>
    </source>
</evidence>
<dbReference type="PANTHER" id="PTHR42756:SF1">
    <property type="entry name" value="TRANSCRIPTIONAL REPRESSOR OF EMRAB OPERON"/>
    <property type="match status" value="1"/>
</dbReference>
<dbReference type="PROSITE" id="PS50995">
    <property type="entry name" value="HTH_MARR_2"/>
    <property type="match status" value="1"/>
</dbReference>
<dbReference type="Proteomes" id="UP001255246">
    <property type="component" value="Unassembled WGS sequence"/>
</dbReference>
<evidence type="ECO:0000256" key="3">
    <source>
        <dbReference type="ARBA" id="ARBA00023163"/>
    </source>
</evidence>
<keyword evidence="3" id="KW-0804">Transcription</keyword>
<accession>A0ABU3A9J2</accession>
<feature type="domain" description="HTH marR-type" evidence="4">
    <location>
        <begin position="12"/>
        <end position="137"/>
    </location>
</feature>
<keyword evidence="6" id="KW-1185">Reference proteome</keyword>
<dbReference type="Pfam" id="PF12802">
    <property type="entry name" value="MarR_2"/>
    <property type="match status" value="1"/>
</dbReference>
<dbReference type="EMBL" id="JAVRHR010000001">
    <property type="protein sequence ID" value="MDT0606867.1"/>
    <property type="molecule type" value="Genomic_DNA"/>
</dbReference>
<dbReference type="InterPro" id="IPR036388">
    <property type="entry name" value="WH-like_DNA-bd_sf"/>
</dbReference>
<sequence length="137" mass="15907">MNTENFASFNPSVCISNKVRQLNRVVANIYRTYLAPFNITDSQLTILFVLSKKEQLTQTELSNMLHLEKSSINRNLKRLLERNFITKKDFRRLALTTEGYTIVHQIIPEWEKAMHETEALLNNDGVQAVNLLTKKIN</sequence>
<evidence type="ECO:0000256" key="2">
    <source>
        <dbReference type="ARBA" id="ARBA00023125"/>
    </source>
</evidence>
<reference evidence="5 6" key="1">
    <citation type="submission" date="2023-09" db="EMBL/GenBank/DDBJ databases">
        <authorList>
            <person name="Rey-Velasco X."/>
        </authorList>
    </citation>
    <scope>NUCLEOTIDE SEQUENCE [LARGE SCALE GENOMIC DNA]</scope>
    <source>
        <strain evidence="5 6">F388</strain>
    </source>
</reference>
<evidence type="ECO:0000313" key="5">
    <source>
        <dbReference type="EMBL" id="MDT0606867.1"/>
    </source>
</evidence>
<dbReference type="PANTHER" id="PTHR42756">
    <property type="entry name" value="TRANSCRIPTIONAL REGULATOR, MARR"/>
    <property type="match status" value="1"/>
</dbReference>
<protein>
    <submittedName>
        <fullName evidence="5">MarR family transcriptional regulator</fullName>
    </submittedName>
</protein>